<dbReference type="Proteomes" id="UP000663860">
    <property type="component" value="Unassembled WGS sequence"/>
</dbReference>
<comment type="caution">
    <text evidence="6">The sequence shown here is derived from an EMBL/GenBank/DDBJ whole genome shotgun (WGS) entry which is preliminary data.</text>
</comment>
<dbReference type="GO" id="GO:0005737">
    <property type="term" value="C:cytoplasm"/>
    <property type="evidence" value="ECO:0007669"/>
    <property type="project" value="TreeGrafter"/>
</dbReference>
<comment type="similarity">
    <text evidence="1">Belongs to the ODC antizyme family.</text>
</comment>
<reference evidence="6" key="1">
    <citation type="submission" date="2021-02" db="EMBL/GenBank/DDBJ databases">
        <authorList>
            <person name="Nowell W R."/>
        </authorList>
    </citation>
    <scope>NUCLEOTIDE SEQUENCE</scope>
</reference>
<dbReference type="EMBL" id="CAJNOE010000524">
    <property type="protein sequence ID" value="CAF1255680.1"/>
    <property type="molecule type" value="Genomic_DNA"/>
</dbReference>
<accession>A0A815ACY8</accession>
<name>A0A815ACY8_9BILA</name>
<evidence type="ECO:0000313" key="7">
    <source>
        <dbReference type="Proteomes" id="UP000663860"/>
    </source>
</evidence>
<dbReference type="Proteomes" id="UP000663845">
    <property type="component" value="Unassembled WGS sequence"/>
</dbReference>
<dbReference type="PANTHER" id="PTHR10279:SF10">
    <property type="entry name" value="ORNITHINE DECARBOXYLASE ANTIZYME"/>
    <property type="match status" value="1"/>
</dbReference>
<dbReference type="PANTHER" id="PTHR10279">
    <property type="entry name" value="ORNITHINE DECARBOXYLASE ANTIZYME"/>
    <property type="match status" value="1"/>
</dbReference>
<evidence type="ECO:0000256" key="2">
    <source>
        <dbReference type="ARBA" id="ARBA00017712"/>
    </source>
</evidence>
<dbReference type="InterPro" id="IPR016181">
    <property type="entry name" value="Acyl_CoA_acyltransferase"/>
</dbReference>
<dbReference type="InterPro" id="IPR002993">
    <property type="entry name" value="ODC_AZ"/>
</dbReference>
<protein>
    <recommendedName>
        <fullName evidence="2">Ornithine decarboxylase antizyme</fullName>
    </recommendedName>
</protein>
<dbReference type="GO" id="GO:0005634">
    <property type="term" value="C:nucleus"/>
    <property type="evidence" value="ECO:0007669"/>
    <property type="project" value="TreeGrafter"/>
</dbReference>
<organism evidence="6 7">
    <name type="scientific">Adineta steineri</name>
    <dbReference type="NCBI Taxonomy" id="433720"/>
    <lineage>
        <taxon>Eukaryota</taxon>
        <taxon>Metazoa</taxon>
        <taxon>Spiralia</taxon>
        <taxon>Gnathifera</taxon>
        <taxon>Rotifera</taxon>
        <taxon>Eurotatoria</taxon>
        <taxon>Bdelloidea</taxon>
        <taxon>Adinetida</taxon>
        <taxon>Adinetidae</taxon>
        <taxon>Adineta</taxon>
    </lineage>
</organism>
<dbReference type="GO" id="GO:0008073">
    <property type="term" value="F:ornithine decarboxylase inhibitor activity"/>
    <property type="evidence" value="ECO:0007669"/>
    <property type="project" value="InterPro"/>
</dbReference>
<feature type="region of interest" description="Disordered" evidence="4">
    <location>
        <begin position="53"/>
        <end position="76"/>
    </location>
</feature>
<dbReference type="Pfam" id="PF02100">
    <property type="entry name" value="ODC_AZ"/>
    <property type="match status" value="1"/>
</dbReference>
<proteinExistence type="inferred from homology"/>
<dbReference type="GO" id="GO:0075523">
    <property type="term" value="P:viral translational frameshifting"/>
    <property type="evidence" value="ECO:0007669"/>
    <property type="project" value="UniProtKB-KW"/>
</dbReference>
<keyword evidence="3" id="KW-0688">Ribosomal frameshifting</keyword>
<feature type="compositionally biased region" description="Acidic residues" evidence="4">
    <location>
        <begin position="67"/>
        <end position="76"/>
    </location>
</feature>
<dbReference type="GO" id="GO:0045732">
    <property type="term" value="P:positive regulation of protein catabolic process"/>
    <property type="evidence" value="ECO:0007669"/>
    <property type="project" value="TreeGrafter"/>
</dbReference>
<dbReference type="PROSITE" id="PS01337">
    <property type="entry name" value="ODC_AZ"/>
    <property type="match status" value="1"/>
</dbReference>
<dbReference type="AlphaFoldDB" id="A0A815ACY8"/>
<dbReference type="InterPro" id="IPR038581">
    <property type="entry name" value="ODC_AZ_sf"/>
</dbReference>
<dbReference type="EMBL" id="CAJNOG010000422">
    <property type="protein sequence ID" value="CAF1233522.1"/>
    <property type="molecule type" value="Genomic_DNA"/>
</dbReference>
<sequence>MSCAKIQSNNQPINPFCYMNAAEIIILLFLAAVVLTSSISAEGGSVGRRVLASRHSESSSKSTESSEIYDDPDNGDENMKIKHKKILEFTDEHNLSWSIKLRRDSLYVEIPQQLCEGSKEKFINLLEFADDTLKCKNVIVYFDKTRSDRASLVRTFMFLGFHILSPDNTLMLANDKNPDQLFMIYINDNDE</sequence>
<evidence type="ECO:0000313" key="5">
    <source>
        <dbReference type="EMBL" id="CAF1233522.1"/>
    </source>
</evidence>
<evidence type="ECO:0000256" key="4">
    <source>
        <dbReference type="SAM" id="MobiDB-lite"/>
    </source>
</evidence>
<evidence type="ECO:0000256" key="3">
    <source>
        <dbReference type="ARBA" id="ARBA00022758"/>
    </source>
</evidence>
<dbReference type="Gene3D" id="3.40.630.60">
    <property type="match status" value="1"/>
</dbReference>
<gene>
    <name evidence="6" type="ORF">IZO911_LOCUS31597</name>
    <name evidence="5" type="ORF">JYZ213_LOCUS28674</name>
</gene>
<dbReference type="SUPFAM" id="SSF55729">
    <property type="entry name" value="Acyl-CoA N-acyltransferases (Nat)"/>
    <property type="match status" value="1"/>
</dbReference>
<evidence type="ECO:0000313" key="6">
    <source>
        <dbReference type="EMBL" id="CAF1255680.1"/>
    </source>
</evidence>
<evidence type="ECO:0000256" key="1">
    <source>
        <dbReference type="ARBA" id="ARBA00008796"/>
    </source>
</evidence>